<dbReference type="PANTHER" id="PTHR11017">
    <property type="entry name" value="LEUCINE-RICH REPEAT-CONTAINING PROTEIN"/>
    <property type="match status" value="1"/>
</dbReference>
<dbReference type="GO" id="GO:0006952">
    <property type="term" value="P:defense response"/>
    <property type="evidence" value="ECO:0007669"/>
    <property type="project" value="InterPro"/>
</dbReference>
<reference evidence="4 5" key="1">
    <citation type="journal article" date="2023" name="G3 (Bethesda)">
        <title>A chromosome-length genome assembly and annotation of blackberry (Rubus argutus, cv. 'Hillquist').</title>
        <authorList>
            <person name="Bruna T."/>
            <person name="Aryal R."/>
            <person name="Dudchenko O."/>
            <person name="Sargent D.J."/>
            <person name="Mead D."/>
            <person name="Buti M."/>
            <person name="Cavallini A."/>
            <person name="Hytonen T."/>
            <person name="Andres J."/>
            <person name="Pham M."/>
            <person name="Weisz D."/>
            <person name="Mascagni F."/>
            <person name="Usai G."/>
            <person name="Natali L."/>
            <person name="Bassil N."/>
            <person name="Fernandez G.E."/>
            <person name="Lomsadze A."/>
            <person name="Armour M."/>
            <person name="Olukolu B."/>
            <person name="Poorten T."/>
            <person name="Britton C."/>
            <person name="Davik J."/>
            <person name="Ashrafi H."/>
            <person name="Aiden E.L."/>
            <person name="Borodovsky M."/>
            <person name="Worthington M."/>
        </authorList>
    </citation>
    <scope>NUCLEOTIDE SEQUENCE [LARGE SCALE GENOMIC DNA]</scope>
    <source>
        <strain evidence="4">PI 553951</strain>
    </source>
</reference>
<organism evidence="4 5">
    <name type="scientific">Rubus argutus</name>
    <name type="common">Southern blackberry</name>
    <dbReference type="NCBI Taxonomy" id="59490"/>
    <lineage>
        <taxon>Eukaryota</taxon>
        <taxon>Viridiplantae</taxon>
        <taxon>Streptophyta</taxon>
        <taxon>Embryophyta</taxon>
        <taxon>Tracheophyta</taxon>
        <taxon>Spermatophyta</taxon>
        <taxon>Magnoliopsida</taxon>
        <taxon>eudicotyledons</taxon>
        <taxon>Gunneridae</taxon>
        <taxon>Pentapetalae</taxon>
        <taxon>rosids</taxon>
        <taxon>fabids</taxon>
        <taxon>Rosales</taxon>
        <taxon>Rosaceae</taxon>
        <taxon>Rosoideae</taxon>
        <taxon>Rosoideae incertae sedis</taxon>
        <taxon>Rubus</taxon>
    </lineage>
</organism>
<dbReference type="InterPro" id="IPR003593">
    <property type="entry name" value="AAA+_ATPase"/>
</dbReference>
<dbReference type="AlphaFoldDB" id="A0AAW1Y019"/>
<dbReference type="PRINTS" id="PR00364">
    <property type="entry name" value="DISEASERSIST"/>
</dbReference>
<gene>
    <name evidence="4" type="ORF">M0R45_007991</name>
</gene>
<dbReference type="Proteomes" id="UP001457282">
    <property type="component" value="Unassembled WGS sequence"/>
</dbReference>
<dbReference type="PANTHER" id="PTHR11017:SF578">
    <property type="entry name" value="ADP-RIBOSYL CYCLASE_CYCLIC ADP-RIBOSE HYDROLASE"/>
    <property type="match status" value="1"/>
</dbReference>
<comment type="caution">
    <text evidence="4">The sequence shown here is derived from an EMBL/GenBank/DDBJ whole genome shotgun (WGS) entry which is preliminary data.</text>
</comment>
<dbReference type="SMART" id="SM00382">
    <property type="entry name" value="AAA"/>
    <property type="match status" value="1"/>
</dbReference>
<dbReference type="InterPro" id="IPR002182">
    <property type="entry name" value="NB-ARC"/>
</dbReference>
<dbReference type="Gene3D" id="3.40.50.300">
    <property type="entry name" value="P-loop containing nucleotide triphosphate hydrolases"/>
    <property type="match status" value="1"/>
</dbReference>
<keyword evidence="1" id="KW-0433">Leucine-rich repeat</keyword>
<dbReference type="Pfam" id="PF23282">
    <property type="entry name" value="WHD_ROQ1"/>
    <property type="match status" value="1"/>
</dbReference>
<dbReference type="InterPro" id="IPR027417">
    <property type="entry name" value="P-loop_NTPase"/>
</dbReference>
<dbReference type="EMBL" id="JBEDUW010000002">
    <property type="protein sequence ID" value="KAK9942320.1"/>
    <property type="molecule type" value="Genomic_DNA"/>
</dbReference>
<dbReference type="SUPFAM" id="SSF52540">
    <property type="entry name" value="P-loop containing nucleoside triphosphate hydrolases"/>
    <property type="match status" value="1"/>
</dbReference>
<evidence type="ECO:0000313" key="5">
    <source>
        <dbReference type="Proteomes" id="UP001457282"/>
    </source>
</evidence>
<name>A0AAW1Y019_RUBAR</name>
<evidence type="ECO:0000256" key="1">
    <source>
        <dbReference type="ARBA" id="ARBA00022614"/>
    </source>
</evidence>
<dbReference type="InterPro" id="IPR032675">
    <property type="entry name" value="LRR_dom_sf"/>
</dbReference>
<protein>
    <recommendedName>
        <fullName evidence="3">AAA+ ATPase domain-containing protein</fullName>
    </recommendedName>
</protein>
<accession>A0AAW1Y019</accession>
<dbReference type="InterPro" id="IPR058192">
    <property type="entry name" value="WHD_ROQ1-like"/>
</dbReference>
<evidence type="ECO:0000256" key="2">
    <source>
        <dbReference type="ARBA" id="ARBA00022737"/>
    </source>
</evidence>
<proteinExistence type="predicted"/>
<dbReference type="SUPFAM" id="SSF52058">
    <property type="entry name" value="L domain-like"/>
    <property type="match status" value="1"/>
</dbReference>
<keyword evidence="5" id="KW-1185">Reference proteome</keyword>
<dbReference type="GO" id="GO:0043531">
    <property type="term" value="F:ADP binding"/>
    <property type="evidence" value="ECO:0007669"/>
    <property type="project" value="InterPro"/>
</dbReference>
<dbReference type="InterPro" id="IPR042197">
    <property type="entry name" value="Apaf_helical"/>
</dbReference>
<evidence type="ECO:0000313" key="4">
    <source>
        <dbReference type="EMBL" id="KAK9942320.1"/>
    </source>
</evidence>
<dbReference type="Pfam" id="PF00931">
    <property type="entry name" value="NB-ARC"/>
    <property type="match status" value="1"/>
</dbReference>
<feature type="domain" description="AAA+ ATPase" evidence="3">
    <location>
        <begin position="52"/>
        <end position="191"/>
    </location>
</feature>
<dbReference type="InterPro" id="IPR044974">
    <property type="entry name" value="Disease_R_plants"/>
</dbReference>
<dbReference type="Gene3D" id="3.80.10.10">
    <property type="entry name" value="Ribonuclease Inhibitor"/>
    <property type="match status" value="2"/>
</dbReference>
<keyword evidence="2" id="KW-0677">Repeat</keyword>
<sequence length="920" mass="104985">MPSHESKFIDAIVEEISTQLLNRTCLNVAKYPVGIESRVEDMLKLLCIGRNDVHIVGIWGTGGIGKTTIAKAVYNSIAHQFEGSCFLANIREESKGSGGLVHLQKNLLSEILGGIHCEFSSVDKGITIIKQRMRSKRVLLILDDVNHLNQFNYLVGNPNWFGSGSRIIVTARDNDCIFRCDVNEIYEVKKLSHHEALALFKFNAFQDHTCMDGYDDLINNVLLYAQGLPLALEVLGSNLRGRNVDQWKFALDSYNSLPKQEIQEILKISYEALEPCFKEVFLHIACFFKGKKKNYVIDVLNGCGLPKIGIKVLTEKALINITEADDIWMHDLLEEMGQEIVFQESPNEPGERSRLWRYEDVHHIFVKNTGTEKVRGIMVKNLRNRRGEKILLGGKSFLKLTNLQVFIISSDIFTGNHVDCLSNELRLLDWFCCPLVSFPSTFNPKKLVVLNMPGSQTSPLGEVPKILFQVKMPWSCTAPLEKGLEIMPNLKSINLSNCDGLTKVSDFSRFPNLVDLNLTGCENLVELDHSVGFLKNLVNLDLRFCKKLRKLEINKEMKSLKRLDLRETAIKELPSSSIGYLINLEELSFERCNQLTDVPCSILNLQHLQYLCLRQCEKLVEFPTHTAISTNFSTTSVRDPLYVDLSGCNNLEYIENFHREIDVLLVGHCPRLHNISKLSDILEGKDSKMIPRMNLSYCRILCHTLAKNYKRENYVQDNSEVTALLSLFLSCRQSEFMVRFPALSGVPKWFSCSMEIEWPDKKGFKVCNFIIEFPPNFKWGNKGLAFCIQTDRWYSSCAIYINDVGIFESKYPISSITDFNSHMWLYYVPFDTIRRRLTEGKLPPTLIFQVDFHLEYTTLDGDGYVGSCGVHVVMPEDEGLFVNGVFHQLEAHQQSAETSNLEAHQQKPSNLRRRKVYCIK</sequence>
<dbReference type="Gene3D" id="1.10.8.430">
    <property type="entry name" value="Helical domain of apoptotic protease-activating factors"/>
    <property type="match status" value="1"/>
</dbReference>
<evidence type="ECO:0000259" key="3">
    <source>
        <dbReference type="SMART" id="SM00382"/>
    </source>
</evidence>